<dbReference type="PANTHER" id="PTHR24023">
    <property type="entry name" value="COLLAGEN ALPHA"/>
    <property type="match status" value="1"/>
</dbReference>
<feature type="signal peptide" evidence="2">
    <location>
        <begin position="1"/>
        <end position="20"/>
    </location>
</feature>
<protein>
    <recommendedName>
        <fullName evidence="5">Collagen triple helix repeat protein</fullName>
    </recommendedName>
</protein>
<dbReference type="RefSeq" id="WP_379525165.1">
    <property type="nucleotide sequence ID" value="NZ_JBHSPA010000136.1"/>
</dbReference>
<dbReference type="InterPro" id="IPR050149">
    <property type="entry name" value="Collagen_superfamily"/>
</dbReference>
<accession>A0ABW1DDY9</accession>
<evidence type="ECO:0000313" key="3">
    <source>
        <dbReference type="EMBL" id="MFC5835752.1"/>
    </source>
</evidence>
<name>A0ABW1DDY9_9ACTN</name>
<gene>
    <name evidence="3" type="ORF">ACFPZ3_69050</name>
</gene>
<keyword evidence="2" id="KW-0732">Signal</keyword>
<dbReference type="PANTHER" id="PTHR24023:SF1082">
    <property type="entry name" value="COLLAGEN TRIPLE HELIX REPEAT"/>
    <property type="match status" value="1"/>
</dbReference>
<feature type="compositionally biased region" description="Basic and acidic residues" evidence="1">
    <location>
        <begin position="186"/>
        <end position="206"/>
    </location>
</feature>
<feature type="compositionally biased region" description="Basic and acidic residues" evidence="1">
    <location>
        <begin position="265"/>
        <end position="277"/>
    </location>
</feature>
<dbReference type="InterPro" id="IPR008160">
    <property type="entry name" value="Collagen"/>
</dbReference>
<evidence type="ECO:0008006" key="5">
    <source>
        <dbReference type="Google" id="ProtNLM"/>
    </source>
</evidence>
<evidence type="ECO:0000313" key="4">
    <source>
        <dbReference type="Proteomes" id="UP001596058"/>
    </source>
</evidence>
<feature type="region of interest" description="Disordered" evidence="1">
    <location>
        <begin position="69"/>
        <end position="219"/>
    </location>
</feature>
<dbReference type="EMBL" id="JBHSPA010000136">
    <property type="protein sequence ID" value="MFC5835752.1"/>
    <property type="molecule type" value="Genomic_DNA"/>
</dbReference>
<sequence>MAIKVRGGRTITLAAVGALAASLLTVGGVATASSASQVHACVHKTSRYARIVNPTTKCRKTEVRVLIGGGTSTTTIQQGTQGQQGERGLQGAQGPQGVRGARGPVGPEGKQGLQGLKGESGPQGPKGEQGEPGKTGLQGPKGDDGKNGLPGKDGTDGKNGLPGKDGADGKNGLPGQDGARGLQGPKGDDGRKGDTGPRGPQGEKGEPGGGGTYVTYTDTGSIGGSSGTASCDKGDLVTGGGFTVNSKYQVVSSMPSGTGWSVGVVRKDDDDRSRSASEEPSTLSSGAGTVYVVCLKKKA</sequence>
<feature type="chain" id="PRO_5046714168" description="Collagen triple helix repeat protein" evidence="2">
    <location>
        <begin position="21"/>
        <end position="299"/>
    </location>
</feature>
<comment type="caution">
    <text evidence="3">The sequence shown here is derived from an EMBL/GenBank/DDBJ whole genome shotgun (WGS) entry which is preliminary data.</text>
</comment>
<dbReference type="Proteomes" id="UP001596058">
    <property type="component" value="Unassembled WGS sequence"/>
</dbReference>
<proteinExistence type="predicted"/>
<feature type="compositionally biased region" description="Low complexity" evidence="1">
    <location>
        <begin position="72"/>
        <end position="93"/>
    </location>
</feature>
<organism evidence="3 4">
    <name type="scientific">Nonomuraea insulae</name>
    <dbReference type="NCBI Taxonomy" id="1616787"/>
    <lineage>
        <taxon>Bacteria</taxon>
        <taxon>Bacillati</taxon>
        <taxon>Actinomycetota</taxon>
        <taxon>Actinomycetes</taxon>
        <taxon>Streptosporangiales</taxon>
        <taxon>Streptosporangiaceae</taxon>
        <taxon>Nonomuraea</taxon>
    </lineage>
</organism>
<feature type="region of interest" description="Disordered" evidence="1">
    <location>
        <begin position="253"/>
        <end position="285"/>
    </location>
</feature>
<evidence type="ECO:0000256" key="2">
    <source>
        <dbReference type="SAM" id="SignalP"/>
    </source>
</evidence>
<feature type="compositionally biased region" description="Low complexity" evidence="1">
    <location>
        <begin position="117"/>
        <end position="126"/>
    </location>
</feature>
<keyword evidence="4" id="KW-1185">Reference proteome</keyword>
<evidence type="ECO:0000256" key="1">
    <source>
        <dbReference type="SAM" id="MobiDB-lite"/>
    </source>
</evidence>
<dbReference type="Pfam" id="PF01391">
    <property type="entry name" value="Collagen"/>
    <property type="match status" value="1"/>
</dbReference>
<reference evidence="4" key="1">
    <citation type="journal article" date="2019" name="Int. J. Syst. Evol. Microbiol.">
        <title>The Global Catalogue of Microorganisms (GCM) 10K type strain sequencing project: providing services to taxonomists for standard genome sequencing and annotation.</title>
        <authorList>
            <consortium name="The Broad Institute Genomics Platform"/>
            <consortium name="The Broad Institute Genome Sequencing Center for Infectious Disease"/>
            <person name="Wu L."/>
            <person name="Ma J."/>
        </authorList>
    </citation>
    <scope>NUCLEOTIDE SEQUENCE [LARGE SCALE GENOMIC DNA]</scope>
    <source>
        <strain evidence="4">CCUG 53903</strain>
    </source>
</reference>